<dbReference type="EMBL" id="CP056072">
    <property type="protein sequence ID" value="UKK02624.2"/>
    <property type="molecule type" value="Genomic_DNA"/>
</dbReference>
<keyword evidence="1 3" id="KW-0853">WD repeat</keyword>
<sequence length="564" mass="64246">MNVYDHETDTVDNHHDDSDYNDESDPDNDSKLSYYELLMKGNELYLGEEVGIESLKPNCITSNLSGSFLVSGSRDGTLYCINFDKWSKGGFGEYWKVKLEQSVNEIAFNTEESVLAVASGNYLHFYTDGGDLIVSTTRGDMYLLDAKKTKGHTATVTCVANDPKNVNLYASGSMDGTVRLFDIQSTKQNVSLSLNNLNIYTLSNKYLNRNKITNGGQAHAGKNRVAITRLCYASYNYKDVLVAGNEIGKLIVWDYKTTFQNLMIDAHETGIDSVLSYDANKIVTKSENELKFWDLKQHQKPFKELVLPPYTSGFNRNQNVVLSPDNLHLVINTPRASSEDKNSKSEVLVYDLEKFEVVNKWEVMSQLGPLVWSYETNQLFSYCSNGKLYARCTEESVGVKHYTKAQQALEKKNKYAKVSTISAKLEAYPIDYLPDDLIEVEEGVLKKRRVEPQDKYGIPKQEGYDYFKHGKTPITYEDDDIVTKLRSQVEKDTKREMGEEEGIKQIPYKADKFMAIYKKTQPNLILDFERPKTKEEKLLLGVSKCPRCGIKICQCGYMEKNRQR</sequence>
<dbReference type="InterPro" id="IPR051858">
    <property type="entry name" value="WD_repeat_GAD-1"/>
</dbReference>
<evidence type="ECO:0000256" key="4">
    <source>
        <dbReference type="SAM" id="MobiDB-lite"/>
    </source>
</evidence>
<dbReference type="GO" id="GO:0005634">
    <property type="term" value="C:nucleus"/>
    <property type="evidence" value="ECO:0007669"/>
    <property type="project" value="TreeGrafter"/>
</dbReference>
<dbReference type="AlphaFoldDB" id="A0A976MDZ3"/>
<protein>
    <submittedName>
        <fullName evidence="5">Uncharacterized protein</fullName>
    </submittedName>
</protein>
<evidence type="ECO:0000313" key="5">
    <source>
        <dbReference type="EMBL" id="UKK02624.2"/>
    </source>
</evidence>
<evidence type="ECO:0000313" key="6">
    <source>
        <dbReference type="Proteomes" id="UP000244811"/>
    </source>
</evidence>
<feature type="repeat" description="WD" evidence="3">
    <location>
        <begin position="149"/>
        <end position="191"/>
    </location>
</feature>
<accession>A0A976MDZ3</accession>
<gene>
    <name evidence="5" type="ORF">MACK_002718</name>
</gene>
<dbReference type="PANTHER" id="PTHR16017:SF0">
    <property type="entry name" value="WD REPEAT-CONTAINING PROTEIN 70"/>
    <property type="match status" value="1"/>
</dbReference>
<keyword evidence="2" id="KW-0677">Repeat</keyword>
<evidence type="ECO:0000256" key="1">
    <source>
        <dbReference type="ARBA" id="ARBA00022574"/>
    </source>
</evidence>
<proteinExistence type="predicted"/>
<dbReference type="InterPro" id="IPR036322">
    <property type="entry name" value="WD40_repeat_dom_sf"/>
</dbReference>
<dbReference type="Gene3D" id="2.130.10.10">
    <property type="entry name" value="YVTN repeat-like/Quinoprotein amine dehydrogenase"/>
    <property type="match status" value="2"/>
</dbReference>
<evidence type="ECO:0000256" key="3">
    <source>
        <dbReference type="PROSITE-ProRule" id="PRU00221"/>
    </source>
</evidence>
<dbReference type="PROSITE" id="PS50082">
    <property type="entry name" value="WD_REPEATS_2"/>
    <property type="match status" value="1"/>
</dbReference>
<evidence type="ECO:0000256" key="2">
    <source>
        <dbReference type="ARBA" id="ARBA00022737"/>
    </source>
</evidence>
<reference evidence="5" key="1">
    <citation type="submission" date="2022-07" db="EMBL/GenBank/DDBJ databases">
        <title>Evaluation of T. orientalis genome assembly methods using nanopore sequencing and analysis of variation between genomes.</title>
        <authorList>
            <person name="Yam J."/>
            <person name="Micallef M.L."/>
            <person name="Liu M."/>
            <person name="Djordjevic S.P."/>
            <person name="Bogema D.R."/>
            <person name="Jenkins C."/>
        </authorList>
    </citation>
    <scope>NUCLEOTIDE SEQUENCE</scope>
    <source>
        <strain evidence="5">Goon Nure</strain>
    </source>
</reference>
<feature type="region of interest" description="Disordered" evidence="4">
    <location>
        <begin position="1"/>
        <end position="28"/>
    </location>
</feature>
<dbReference type="GO" id="GO:0035861">
    <property type="term" value="C:site of double-strand break"/>
    <property type="evidence" value="ECO:0007669"/>
    <property type="project" value="TreeGrafter"/>
</dbReference>
<dbReference type="Proteomes" id="UP000244811">
    <property type="component" value="Chromosome 4"/>
</dbReference>
<dbReference type="SMART" id="SM00320">
    <property type="entry name" value="WD40"/>
    <property type="match status" value="3"/>
</dbReference>
<name>A0A976MDZ3_THEOR</name>
<dbReference type="Pfam" id="PF00400">
    <property type="entry name" value="WD40"/>
    <property type="match status" value="2"/>
</dbReference>
<organism evidence="5 6">
    <name type="scientific">Theileria orientalis</name>
    <dbReference type="NCBI Taxonomy" id="68886"/>
    <lineage>
        <taxon>Eukaryota</taxon>
        <taxon>Sar</taxon>
        <taxon>Alveolata</taxon>
        <taxon>Apicomplexa</taxon>
        <taxon>Aconoidasida</taxon>
        <taxon>Piroplasmida</taxon>
        <taxon>Theileriidae</taxon>
        <taxon>Theileria</taxon>
    </lineage>
</organism>
<dbReference type="PANTHER" id="PTHR16017">
    <property type="entry name" value="GASTRULATION DEFECTIVE PROTEIN 1-RELATED"/>
    <property type="match status" value="1"/>
</dbReference>
<dbReference type="PROSITE" id="PS50294">
    <property type="entry name" value="WD_REPEATS_REGION"/>
    <property type="match status" value="1"/>
</dbReference>
<feature type="compositionally biased region" description="Basic and acidic residues" evidence="4">
    <location>
        <begin position="1"/>
        <end position="18"/>
    </location>
</feature>
<dbReference type="InterPro" id="IPR001680">
    <property type="entry name" value="WD40_rpt"/>
</dbReference>
<dbReference type="SUPFAM" id="SSF50978">
    <property type="entry name" value="WD40 repeat-like"/>
    <property type="match status" value="1"/>
</dbReference>
<dbReference type="InterPro" id="IPR015943">
    <property type="entry name" value="WD40/YVTN_repeat-like_dom_sf"/>
</dbReference>